<keyword evidence="2" id="KW-1185">Reference proteome</keyword>
<dbReference type="Proteomes" id="UP001634393">
    <property type="component" value="Unassembled WGS sequence"/>
</dbReference>
<proteinExistence type="predicted"/>
<sequence>MFLHGMMTLIQNEKIYCFHLYYTVPKYVEKNLSQVACVHDSVKVVARAISKTQLVDAFHSEDIPTARFSRSQVIHGHGNTSKKLYSRVIQPANNNICTLQSSMDLEMQIPLLKHDVQWQTPFKLFSPLTNTERKIKSFNRDCNDK</sequence>
<reference evidence="1 2" key="1">
    <citation type="submission" date="2024-12" db="EMBL/GenBank/DDBJ databases">
        <title>The unique morphological basis and parallel evolutionary history of personate flowers in Penstemon.</title>
        <authorList>
            <person name="Depatie T.H."/>
            <person name="Wessinger C.A."/>
        </authorList>
    </citation>
    <scope>NUCLEOTIDE SEQUENCE [LARGE SCALE GENOMIC DNA]</scope>
    <source>
        <strain evidence="1">WTNN_2</strain>
        <tissue evidence="1">Leaf</tissue>
    </source>
</reference>
<evidence type="ECO:0000313" key="2">
    <source>
        <dbReference type="Proteomes" id="UP001634393"/>
    </source>
</evidence>
<comment type="caution">
    <text evidence="1">The sequence shown here is derived from an EMBL/GenBank/DDBJ whole genome shotgun (WGS) entry which is preliminary data.</text>
</comment>
<gene>
    <name evidence="1" type="ORF">ACJIZ3_006217</name>
</gene>
<name>A0ABD3S7F3_9LAMI</name>
<evidence type="ECO:0000313" key="1">
    <source>
        <dbReference type="EMBL" id="KAL3820312.1"/>
    </source>
</evidence>
<organism evidence="1 2">
    <name type="scientific">Penstemon smallii</name>
    <dbReference type="NCBI Taxonomy" id="265156"/>
    <lineage>
        <taxon>Eukaryota</taxon>
        <taxon>Viridiplantae</taxon>
        <taxon>Streptophyta</taxon>
        <taxon>Embryophyta</taxon>
        <taxon>Tracheophyta</taxon>
        <taxon>Spermatophyta</taxon>
        <taxon>Magnoliopsida</taxon>
        <taxon>eudicotyledons</taxon>
        <taxon>Gunneridae</taxon>
        <taxon>Pentapetalae</taxon>
        <taxon>asterids</taxon>
        <taxon>lamiids</taxon>
        <taxon>Lamiales</taxon>
        <taxon>Plantaginaceae</taxon>
        <taxon>Cheloneae</taxon>
        <taxon>Penstemon</taxon>
    </lineage>
</organism>
<dbReference type="AlphaFoldDB" id="A0ABD3S7F3"/>
<protein>
    <submittedName>
        <fullName evidence="1">Uncharacterized protein</fullName>
    </submittedName>
</protein>
<accession>A0ABD3S7F3</accession>
<dbReference type="EMBL" id="JBJXBP010000007">
    <property type="protein sequence ID" value="KAL3820312.1"/>
    <property type="molecule type" value="Genomic_DNA"/>
</dbReference>